<comment type="caution">
    <text evidence="5">The sequence shown here is derived from an EMBL/GenBank/DDBJ whole genome shotgun (WGS) entry which is preliminary data.</text>
</comment>
<dbReference type="Pfam" id="PF02822">
    <property type="entry name" value="Antistasin"/>
    <property type="match status" value="1"/>
</dbReference>
<evidence type="ECO:0000256" key="1">
    <source>
        <dbReference type="ARBA" id="ARBA00022690"/>
    </source>
</evidence>
<keyword evidence="6" id="KW-1185">Reference proteome</keyword>
<reference evidence="5" key="1">
    <citation type="submission" date="2021-02" db="EMBL/GenBank/DDBJ databases">
        <authorList>
            <person name="Nowell W R."/>
        </authorList>
    </citation>
    <scope>NUCLEOTIDE SEQUENCE</scope>
</reference>
<dbReference type="Proteomes" id="UP000663828">
    <property type="component" value="Unassembled WGS sequence"/>
</dbReference>
<evidence type="ECO:0000259" key="4">
    <source>
        <dbReference type="PROSITE" id="PS51252"/>
    </source>
</evidence>
<organism evidence="5 6">
    <name type="scientific">Adineta ricciae</name>
    <name type="common">Rotifer</name>
    <dbReference type="NCBI Taxonomy" id="249248"/>
    <lineage>
        <taxon>Eukaryota</taxon>
        <taxon>Metazoa</taxon>
        <taxon>Spiralia</taxon>
        <taxon>Gnathifera</taxon>
        <taxon>Rotifera</taxon>
        <taxon>Eurotatoria</taxon>
        <taxon>Bdelloidea</taxon>
        <taxon>Adinetida</taxon>
        <taxon>Adinetidae</taxon>
        <taxon>Adineta</taxon>
    </lineage>
</organism>
<name>A0A814PA43_ADIRI</name>
<feature type="chain" id="PRO_5032555883" description="Antistasin-like domain-containing protein" evidence="3">
    <location>
        <begin position="20"/>
        <end position="269"/>
    </location>
</feature>
<proteinExistence type="predicted"/>
<protein>
    <recommendedName>
        <fullName evidence="4">Antistasin-like domain-containing protein</fullName>
    </recommendedName>
</protein>
<dbReference type="GO" id="GO:0005576">
    <property type="term" value="C:extracellular region"/>
    <property type="evidence" value="ECO:0007669"/>
    <property type="project" value="InterPro"/>
</dbReference>
<dbReference type="InterPro" id="IPR004094">
    <property type="entry name" value="Antistasin-like"/>
</dbReference>
<feature type="signal peptide" evidence="3">
    <location>
        <begin position="1"/>
        <end position="19"/>
    </location>
</feature>
<evidence type="ECO:0000256" key="2">
    <source>
        <dbReference type="ARBA" id="ARBA00022900"/>
    </source>
</evidence>
<dbReference type="SUPFAM" id="SSF57256">
    <property type="entry name" value="Elafin-like"/>
    <property type="match status" value="1"/>
</dbReference>
<dbReference type="Gene3D" id="4.10.75.10">
    <property type="entry name" value="Elafin-like"/>
    <property type="match status" value="1"/>
</dbReference>
<accession>A0A814PA43</accession>
<feature type="domain" description="Antistasin-like" evidence="4">
    <location>
        <begin position="66"/>
        <end position="93"/>
    </location>
</feature>
<dbReference type="InterPro" id="IPR008197">
    <property type="entry name" value="WAP_dom"/>
</dbReference>
<dbReference type="Pfam" id="PF00095">
    <property type="entry name" value="WAP"/>
    <property type="match status" value="1"/>
</dbReference>
<dbReference type="InterPro" id="IPR036645">
    <property type="entry name" value="Elafin-like_sf"/>
</dbReference>
<keyword evidence="3" id="KW-0732">Signal</keyword>
<keyword evidence="1" id="KW-0646">Protease inhibitor</keyword>
<dbReference type="GO" id="GO:0004867">
    <property type="term" value="F:serine-type endopeptidase inhibitor activity"/>
    <property type="evidence" value="ECO:0007669"/>
    <property type="project" value="UniProtKB-KW"/>
</dbReference>
<dbReference type="PROSITE" id="PS51252">
    <property type="entry name" value="ANTISTASIN"/>
    <property type="match status" value="1"/>
</dbReference>
<dbReference type="EMBL" id="CAJNOR010001241">
    <property type="protein sequence ID" value="CAF1104850.1"/>
    <property type="molecule type" value="Genomic_DNA"/>
</dbReference>
<evidence type="ECO:0000313" key="6">
    <source>
        <dbReference type="Proteomes" id="UP000663828"/>
    </source>
</evidence>
<sequence>MKVLLLVLTIVPLTTLTFGIIQNGRCPFAQYAFSGLPCATEGDDSDCPNNYKCCPLTNGMKCFSPCPEFAQPCTLQCPFGFVVDPSPCTSCECAPDPCLSAACPLGTKCIVKDYEPCAIQGRCGKTTECVNDLSIEVDPTPKPKNCPQYWPTMGNGLQQCQGADRLCPGEEKCCQAPTNHMNSLDAPKSYCVQPCDDISNCTLQCTFGLAIDGGCRVCQCDRDPCEGTVCAPGQICRPLPAPCAHFPGRPPCPLMPVCMKKLLSSRYSV</sequence>
<gene>
    <name evidence="5" type="ORF">XAT740_LOCUS18551</name>
</gene>
<evidence type="ECO:0000256" key="3">
    <source>
        <dbReference type="SAM" id="SignalP"/>
    </source>
</evidence>
<keyword evidence="2" id="KW-0722">Serine protease inhibitor</keyword>
<evidence type="ECO:0000313" key="5">
    <source>
        <dbReference type="EMBL" id="CAF1104850.1"/>
    </source>
</evidence>
<dbReference type="AlphaFoldDB" id="A0A814PA43"/>